<dbReference type="Gene3D" id="1.20.1280.50">
    <property type="match status" value="1"/>
</dbReference>
<organism evidence="3">
    <name type="scientific">Panicum hallii</name>
    <dbReference type="NCBI Taxonomy" id="206008"/>
    <lineage>
        <taxon>Eukaryota</taxon>
        <taxon>Viridiplantae</taxon>
        <taxon>Streptophyta</taxon>
        <taxon>Embryophyta</taxon>
        <taxon>Tracheophyta</taxon>
        <taxon>Spermatophyta</taxon>
        <taxon>Magnoliopsida</taxon>
        <taxon>Liliopsida</taxon>
        <taxon>Poales</taxon>
        <taxon>Poaceae</taxon>
        <taxon>PACMAD clade</taxon>
        <taxon>Panicoideae</taxon>
        <taxon>Panicodae</taxon>
        <taxon>Paniceae</taxon>
        <taxon>Panicinae</taxon>
        <taxon>Panicum</taxon>
        <taxon>Panicum sect. Panicum</taxon>
    </lineage>
</organism>
<dbReference type="InterPro" id="IPR036047">
    <property type="entry name" value="F-box-like_dom_sf"/>
</dbReference>
<evidence type="ECO:0000259" key="2">
    <source>
        <dbReference type="PROSITE" id="PS50181"/>
    </source>
</evidence>
<dbReference type="Proteomes" id="UP000243499">
    <property type="component" value="Chromosome 7"/>
</dbReference>
<dbReference type="PANTHER" id="PTHR34223:SF95">
    <property type="entry name" value="F-BOX DOMAIN-CONTAINING PROTEIN"/>
    <property type="match status" value="1"/>
</dbReference>
<dbReference type="Pfam" id="PF00646">
    <property type="entry name" value="F-box"/>
    <property type="match status" value="1"/>
</dbReference>
<dbReference type="InterPro" id="IPR001810">
    <property type="entry name" value="F-box_dom"/>
</dbReference>
<dbReference type="AlphaFoldDB" id="A0A2T8ICG1"/>
<sequence>MEAPCKRRRGNDDDAGDAGDRDRLSALPDSLLREVMSHMKARQVVQTCVLVRRWRDLWRSMTCLDADQDEFATAGACIYSDHEGWERFEDFMDTLLCPGNVSIALLDTLRLHTSYRGLGGEGRRAYRWIRRDIKYHHHAGQEPGLHRGALSCNSWRLRRLHLSNLHLCNLFAEHVRSSCQSLENLELKNCNCEFPAIASGSLKSLVLKCCALKGFREITSPSLKNLFINAGYNTKYCLLVITAPAVTSMFLGVTPYNFNAGVQVLEEGSTTFTQFNDLRALVLNNCDLSDDLQILGHFLRISPNLERLTLRCCKYTNDTKKKKGSAKSKNAEPTPCPNLVDVPCKNLKLTEIIYKEDNIRHLIELFLRISGNFPNNCIKLTKVV</sequence>
<evidence type="ECO:0000256" key="1">
    <source>
        <dbReference type="SAM" id="MobiDB-lite"/>
    </source>
</evidence>
<dbReference type="InterPro" id="IPR032675">
    <property type="entry name" value="LRR_dom_sf"/>
</dbReference>
<dbReference type="InterPro" id="IPR055411">
    <property type="entry name" value="LRR_FXL15/At3g58940/PEG3-like"/>
</dbReference>
<feature type="region of interest" description="Disordered" evidence="1">
    <location>
        <begin position="1"/>
        <end position="22"/>
    </location>
</feature>
<protein>
    <recommendedName>
        <fullName evidence="2">F-box domain-containing protein</fullName>
    </recommendedName>
</protein>
<reference evidence="3" key="1">
    <citation type="submission" date="2018-04" db="EMBL/GenBank/DDBJ databases">
        <title>WGS assembly of Panicum hallii.</title>
        <authorList>
            <person name="Lovell J."/>
            <person name="Jenkins J."/>
            <person name="Lowry D."/>
            <person name="Mamidi S."/>
            <person name="Sreedasyam A."/>
            <person name="Weng X."/>
            <person name="Barry K."/>
            <person name="Bonette J."/>
            <person name="Campitelli B."/>
            <person name="Daum C."/>
            <person name="Gordon S."/>
            <person name="Gould B."/>
            <person name="Lipzen A."/>
            <person name="Macqueen A."/>
            <person name="Palacio-Mejia J."/>
            <person name="Plott C."/>
            <person name="Shakirov E."/>
            <person name="Shu S."/>
            <person name="Yoshinaga Y."/>
            <person name="Zane M."/>
            <person name="Rokhsar D."/>
            <person name="Grimwood J."/>
            <person name="Schmutz J."/>
            <person name="Juenger T."/>
        </authorList>
    </citation>
    <scope>NUCLEOTIDE SEQUENCE [LARGE SCALE GENOMIC DNA]</scope>
    <source>
        <strain evidence="3">FIL2</strain>
    </source>
</reference>
<dbReference type="Gramene" id="PVH35347">
    <property type="protein sequence ID" value="PVH35347"/>
    <property type="gene ID" value="PAHAL_7G158500"/>
</dbReference>
<dbReference type="Pfam" id="PF24758">
    <property type="entry name" value="LRR_At5g56370"/>
    <property type="match status" value="1"/>
</dbReference>
<dbReference type="Gene3D" id="3.80.10.10">
    <property type="entry name" value="Ribonuclease Inhibitor"/>
    <property type="match status" value="1"/>
</dbReference>
<dbReference type="SUPFAM" id="SSF52047">
    <property type="entry name" value="RNI-like"/>
    <property type="match status" value="1"/>
</dbReference>
<gene>
    <name evidence="3" type="ORF">PAHAL_7G158500</name>
</gene>
<dbReference type="PANTHER" id="PTHR34223">
    <property type="entry name" value="OS11G0201299 PROTEIN"/>
    <property type="match status" value="1"/>
</dbReference>
<dbReference type="InterPro" id="IPR053197">
    <property type="entry name" value="F-box_SCFL_complex_component"/>
</dbReference>
<accession>A0A2T8ICG1</accession>
<dbReference type="SUPFAM" id="SSF81383">
    <property type="entry name" value="F-box domain"/>
    <property type="match status" value="1"/>
</dbReference>
<evidence type="ECO:0000313" key="3">
    <source>
        <dbReference type="EMBL" id="PVH35347.1"/>
    </source>
</evidence>
<proteinExistence type="predicted"/>
<feature type="domain" description="F-box" evidence="2">
    <location>
        <begin position="21"/>
        <end position="57"/>
    </location>
</feature>
<dbReference type="EMBL" id="CM008052">
    <property type="protein sequence ID" value="PVH35347.1"/>
    <property type="molecule type" value="Genomic_DNA"/>
</dbReference>
<dbReference type="PROSITE" id="PS50181">
    <property type="entry name" value="FBOX"/>
    <property type="match status" value="1"/>
</dbReference>
<name>A0A2T8ICG1_9POAL</name>